<gene>
    <name evidence="3" type="ORF">FA09DRAFT_171443</name>
</gene>
<feature type="region of interest" description="Disordered" evidence="1">
    <location>
        <begin position="888"/>
        <end position="918"/>
    </location>
</feature>
<feature type="region of interest" description="Disordered" evidence="1">
    <location>
        <begin position="39"/>
        <end position="59"/>
    </location>
</feature>
<dbReference type="SUPFAM" id="SSF50729">
    <property type="entry name" value="PH domain-like"/>
    <property type="match status" value="1"/>
</dbReference>
<feature type="compositionally biased region" description="Polar residues" evidence="1">
    <location>
        <begin position="596"/>
        <end position="607"/>
    </location>
</feature>
<evidence type="ECO:0000313" key="3">
    <source>
        <dbReference type="EMBL" id="PWN94654.1"/>
    </source>
</evidence>
<feature type="region of interest" description="Disordered" evidence="1">
    <location>
        <begin position="487"/>
        <end position="778"/>
    </location>
</feature>
<dbReference type="InterPro" id="IPR029006">
    <property type="entry name" value="ADF-H/Gelsolin-like_dom_sf"/>
</dbReference>
<feature type="compositionally biased region" description="Pro residues" evidence="1">
    <location>
        <begin position="269"/>
        <end position="279"/>
    </location>
</feature>
<dbReference type="OrthoDB" id="2123378at2759"/>
<feature type="compositionally biased region" description="Polar residues" evidence="1">
    <location>
        <begin position="546"/>
        <end position="556"/>
    </location>
</feature>
<dbReference type="EMBL" id="KZ819310">
    <property type="protein sequence ID" value="PWN94654.1"/>
    <property type="molecule type" value="Genomic_DNA"/>
</dbReference>
<feature type="region of interest" description="Disordered" evidence="1">
    <location>
        <begin position="1018"/>
        <end position="1055"/>
    </location>
</feature>
<keyword evidence="4" id="KW-1185">Reference proteome</keyword>
<feature type="compositionally biased region" description="Low complexity" evidence="1">
    <location>
        <begin position="718"/>
        <end position="732"/>
    </location>
</feature>
<dbReference type="STRING" id="58919.A0A316Z0U6"/>
<dbReference type="PROSITE" id="PS50003">
    <property type="entry name" value="PH_DOMAIN"/>
    <property type="match status" value="1"/>
</dbReference>
<feature type="compositionally biased region" description="Pro residues" evidence="1">
    <location>
        <begin position="667"/>
        <end position="677"/>
    </location>
</feature>
<feature type="compositionally biased region" description="Low complexity" evidence="1">
    <location>
        <begin position="641"/>
        <end position="666"/>
    </location>
</feature>
<feature type="compositionally biased region" description="Low complexity" evidence="1">
    <location>
        <begin position="757"/>
        <end position="773"/>
    </location>
</feature>
<sequence length="1200" mass="131765">MTFATSAAERPTQMPPASPLLHPLRSVVSAGWHRTSLLPARASRSSRGSGSTDSHASSSVALHERAAPYWRFRTPISPSAPSPLLSALNHSHAFPDPPLFDSSLLLQAAPMALDSQSPAVTAAWTSLRAASPSISFLLLSYARKGVDGVAETTSRATPSLEVLLKGSYEAEGGWNGAKRLMLANEVRFLLLRVCDQYMLVLFFGLSVSAVRRARALGHGRALVDVYPALIAMAVISRPSELTDQLIRVTLKLAPGTPLVPTLPRAAPRSPTPPPPPPPKPQEEEEEEVAEELAPSLQHDNSRRSVPTCASDWGSSDDMYSMPNTPSMRTFSATIPPMTTPSVDPSSKPLISPPDGWVMMSAEPEKTDGVVIKPERWSKWTAVTNGTNATDSSAVLNLNLSSLAAGYLSHRTSIATARAFRHAPMPSALDLDELDDGEEEGSVAEQAQLDAVLAAPIDVDPEEAQRLERERDEFVKWQQEQAASMTAIERERTRRKEAARVRSEEQRRDKLMQKLSKEQRKWCGSMPMAAASRIERQHKPFTRHKPTLSQDTASSDTRASKYDTIDSRTSARMETTDSRTTTSTAATSNSVHGRPSVDTTASRSNSGKLSRMSEESVDEQQLRSDKSTKKSATLHSTDARFAPTLASTLAAPPSSKASSISTIRRPPSSSPPDAPLPRNPSVDDLRSSTEQASKGNSLSPVPSSCLEPAHFSIVHPRSSHSASNSRSTGGSTAAPLSPPRIAPSSPLRAVPLSPPRATPRSSPRAAATTTPRTRNLMLDGRPSAKDEAIEAARAAAAATLVDARFRQPEIDLGPTPALGLWMPAAPPQTSKWSMTTIDQKTQAHHSGISSVPPVPAIPAMLRPAAKAERLFLEGESWLERQMRSRIAADREAQYAAKERPRSKQLPPPPPLSEEELEDARWAGESHDDMTRVAEARRRAHAADRAARAQIEVARLEQRRLAFEVSEAERRNRERAQAEFLARAKWAREQALRDQLGAYERSQLESEERRRRAAVERMKEEEEARAAAARREQEQRELDERDAVQAAERQARSRALREAKLREEAEAARRRQEEAQRRAQAKTRAREALEGDFRALYEEGELALEGSINVQTGGVVPSWRRRWFTLRDHSLSLGKAQGEPALEHIELRGNIASVEEFDEEGRMPNSFRIVWHDRHRSPLVAFTDTEDDAEVLIVGLRTLASL</sequence>
<feature type="domain" description="PH" evidence="2">
    <location>
        <begin position="1099"/>
        <end position="1199"/>
    </location>
</feature>
<dbReference type="Proteomes" id="UP000245946">
    <property type="component" value="Unassembled WGS sequence"/>
</dbReference>
<name>A0A316Z0U6_9BASI</name>
<proteinExistence type="predicted"/>
<reference evidence="3 4" key="1">
    <citation type="journal article" date="2018" name="Mol. Biol. Evol.">
        <title>Broad Genomic Sampling Reveals a Smut Pathogenic Ancestry of the Fungal Clade Ustilaginomycotina.</title>
        <authorList>
            <person name="Kijpornyongpan T."/>
            <person name="Mondo S.J."/>
            <person name="Barry K."/>
            <person name="Sandor L."/>
            <person name="Lee J."/>
            <person name="Lipzen A."/>
            <person name="Pangilinan J."/>
            <person name="LaButti K."/>
            <person name="Hainaut M."/>
            <person name="Henrissat B."/>
            <person name="Grigoriev I.V."/>
            <person name="Spatafora J.W."/>
            <person name="Aime M.C."/>
        </authorList>
    </citation>
    <scope>NUCLEOTIDE SEQUENCE [LARGE SCALE GENOMIC DNA]</scope>
    <source>
        <strain evidence="3 4">MCA 4186</strain>
    </source>
</reference>
<dbReference type="AlphaFoldDB" id="A0A316Z0U6"/>
<evidence type="ECO:0000259" key="2">
    <source>
        <dbReference type="PROSITE" id="PS50003"/>
    </source>
</evidence>
<dbReference type="InterPro" id="IPR011993">
    <property type="entry name" value="PH-like_dom_sf"/>
</dbReference>
<dbReference type="Gene3D" id="3.40.20.10">
    <property type="entry name" value="Severin"/>
    <property type="match status" value="1"/>
</dbReference>
<feature type="compositionally biased region" description="Low complexity" evidence="1">
    <location>
        <begin position="577"/>
        <end position="589"/>
    </location>
</feature>
<feature type="compositionally biased region" description="Polar residues" evidence="1">
    <location>
        <begin position="687"/>
        <end position="701"/>
    </location>
</feature>
<feature type="compositionally biased region" description="Basic and acidic residues" evidence="1">
    <location>
        <begin position="557"/>
        <end position="576"/>
    </location>
</feature>
<dbReference type="RefSeq" id="XP_025594933.1">
    <property type="nucleotide sequence ID" value="XM_025739295.1"/>
</dbReference>
<feature type="region of interest" description="Disordered" evidence="1">
    <location>
        <begin position="1"/>
        <end position="20"/>
    </location>
</feature>
<dbReference type="Gene3D" id="2.30.29.30">
    <property type="entry name" value="Pleckstrin-homology domain (PH domain)/Phosphotyrosine-binding domain (PTB)"/>
    <property type="match status" value="1"/>
</dbReference>
<feature type="region of interest" description="Disordered" evidence="1">
    <location>
        <begin position="257"/>
        <end position="317"/>
    </location>
</feature>
<feature type="compositionally biased region" description="Basic and acidic residues" evidence="1">
    <location>
        <begin position="487"/>
        <end position="520"/>
    </location>
</feature>
<dbReference type="InterPro" id="IPR001849">
    <property type="entry name" value="PH_domain"/>
</dbReference>
<accession>A0A316Z0U6</accession>
<organism evidence="3 4">
    <name type="scientific">Tilletiopsis washingtonensis</name>
    <dbReference type="NCBI Taxonomy" id="58919"/>
    <lineage>
        <taxon>Eukaryota</taxon>
        <taxon>Fungi</taxon>
        <taxon>Dikarya</taxon>
        <taxon>Basidiomycota</taxon>
        <taxon>Ustilaginomycotina</taxon>
        <taxon>Exobasidiomycetes</taxon>
        <taxon>Entylomatales</taxon>
        <taxon>Entylomatales incertae sedis</taxon>
        <taxon>Tilletiopsis</taxon>
    </lineage>
</organism>
<evidence type="ECO:0000256" key="1">
    <source>
        <dbReference type="SAM" id="MobiDB-lite"/>
    </source>
</evidence>
<evidence type="ECO:0000313" key="4">
    <source>
        <dbReference type="Proteomes" id="UP000245946"/>
    </source>
</evidence>
<protein>
    <recommendedName>
        <fullName evidence="2">PH domain-containing protein</fullName>
    </recommendedName>
</protein>
<feature type="compositionally biased region" description="Basic and acidic residues" evidence="1">
    <location>
        <begin position="888"/>
        <end position="900"/>
    </location>
</feature>
<dbReference type="GeneID" id="37266841"/>